<keyword evidence="7 10" id="KW-1133">Transmembrane helix</keyword>
<evidence type="ECO:0000313" key="11">
    <source>
        <dbReference type="EMBL" id="SPO41432.1"/>
    </source>
</evidence>
<evidence type="ECO:0000256" key="10">
    <source>
        <dbReference type="SAM" id="Phobius"/>
    </source>
</evidence>
<evidence type="ECO:0000256" key="1">
    <source>
        <dbReference type="ARBA" id="ARBA00004141"/>
    </source>
</evidence>
<feature type="transmembrane region" description="Helical" evidence="10">
    <location>
        <begin position="496"/>
        <end position="515"/>
    </location>
</feature>
<evidence type="ECO:0000256" key="6">
    <source>
        <dbReference type="ARBA" id="ARBA00022927"/>
    </source>
</evidence>
<keyword evidence="5" id="KW-0571">Peptide transport</keyword>
<feature type="transmembrane region" description="Helical" evidence="10">
    <location>
        <begin position="374"/>
        <end position="392"/>
    </location>
</feature>
<evidence type="ECO:0000256" key="2">
    <source>
        <dbReference type="ARBA" id="ARBA00008807"/>
    </source>
</evidence>
<dbReference type="GO" id="GO:0035673">
    <property type="term" value="F:oligopeptide transmembrane transporter activity"/>
    <property type="evidence" value="ECO:0007669"/>
    <property type="project" value="InterPro"/>
</dbReference>
<evidence type="ECO:0000256" key="7">
    <source>
        <dbReference type="ARBA" id="ARBA00022989"/>
    </source>
</evidence>
<dbReference type="Proteomes" id="UP000323386">
    <property type="component" value="Unassembled WGS sequence"/>
</dbReference>
<proteinExistence type="inferred from homology"/>
<comment type="similarity">
    <text evidence="2">Belongs to the oligopeptide OPT transporter family.</text>
</comment>
<organism evidence="11 12">
    <name type="scientific">Pseudozyma flocculosa</name>
    <dbReference type="NCBI Taxonomy" id="84751"/>
    <lineage>
        <taxon>Eukaryota</taxon>
        <taxon>Fungi</taxon>
        <taxon>Dikarya</taxon>
        <taxon>Basidiomycota</taxon>
        <taxon>Ustilaginomycotina</taxon>
        <taxon>Ustilaginomycetes</taxon>
        <taxon>Ustilaginales</taxon>
        <taxon>Ustilaginaceae</taxon>
        <taxon>Pseudozyma</taxon>
    </lineage>
</organism>
<keyword evidence="12" id="KW-1185">Reference proteome</keyword>
<dbReference type="AlphaFoldDB" id="A0A5C3FAK6"/>
<dbReference type="PANTHER" id="PTHR22601">
    <property type="entry name" value="ISP4 LIKE PROTEIN"/>
    <property type="match status" value="1"/>
</dbReference>
<evidence type="ECO:0000256" key="5">
    <source>
        <dbReference type="ARBA" id="ARBA00022856"/>
    </source>
</evidence>
<dbReference type="InterPro" id="IPR004813">
    <property type="entry name" value="OPT"/>
</dbReference>
<feature type="region of interest" description="Disordered" evidence="9">
    <location>
        <begin position="1"/>
        <end position="66"/>
    </location>
</feature>
<name>A0A5C3FAK6_9BASI</name>
<gene>
    <name evidence="11" type="ORF">PSFLO_06914</name>
</gene>
<evidence type="ECO:0000313" key="12">
    <source>
        <dbReference type="Proteomes" id="UP000323386"/>
    </source>
</evidence>
<evidence type="ECO:0000256" key="4">
    <source>
        <dbReference type="ARBA" id="ARBA00022692"/>
    </source>
</evidence>
<dbReference type="Pfam" id="PF03169">
    <property type="entry name" value="OPT"/>
    <property type="match status" value="1"/>
</dbReference>
<keyword evidence="3" id="KW-0813">Transport</keyword>
<keyword evidence="8 10" id="KW-0472">Membrane</keyword>
<comment type="subcellular location">
    <subcellularLocation>
        <location evidence="1">Membrane</location>
        <topology evidence="1">Multi-pass membrane protein</topology>
    </subcellularLocation>
</comment>
<evidence type="ECO:0000256" key="3">
    <source>
        <dbReference type="ARBA" id="ARBA00022448"/>
    </source>
</evidence>
<feature type="transmembrane region" description="Helical" evidence="10">
    <location>
        <begin position="527"/>
        <end position="547"/>
    </location>
</feature>
<feature type="transmembrane region" description="Helical" evidence="10">
    <location>
        <begin position="141"/>
        <end position="161"/>
    </location>
</feature>
<feature type="transmembrane region" description="Helical" evidence="10">
    <location>
        <begin position="674"/>
        <end position="693"/>
    </location>
</feature>
<feature type="transmembrane region" description="Helical" evidence="10">
    <location>
        <begin position="291"/>
        <end position="309"/>
    </location>
</feature>
<keyword evidence="6" id="KW-0653">Protein transport</keyword>
<dbReference type="GO" id="GO:0015031">
    <property type="term" value="P:protein transport"/>
    <property type="evidence" value="ECO:0007669"/>
    <property type="project" value="UniProtKB-KW"/>
</dbReference>
<protein>
    <submittedName>
        <fullName evidence="11">Related to peptide transporter Mtd1</fullName>
    </submittedName>
</protein>
<sequence length="805" mass="87117">MSPRSPPPLDHDALAVLPTVPAVEDAGLRPPSSGAASEKGLSNGDCDGKPATSSPHPPHISLDKDHLDEKRVDVVAEETSSLASDEHVITTGQDVSDMLISDRDDGDACWTLRSVLLSLVGASFQAVMTVIYRFKPTQVDISSTFLVLLIWALGVAWAKLLPTRDSLERRYGKGRLPARIVALAHAVNPGPFGLKEHVVATIAATSASGASQAIDVFTTQKLFYPANTVTATTAVLGTVSISMFGYGLAGFFRPILVYPSQMVFWSQLPTIDVFQVLHWGEVARNARRTKIFWFSLAGMGVFEVFPAYIAPWLNSISVPCLAAIKATGQTARTLTNVFGGSNSNEGLGLLSVSLDWQYITSSATSLPLKQQGNAWIGIAICYVAMAAIYYSNTWSAKTFPFMSTSLFSSDGSKYPQNSVFVGGVLDRTRLAQHGFPSVAGTYAWGMLARNLAIGGMIAHVILFWGRDVIVAIKQSRNRSQPDRHWIAMQRYRGAPWWWYAACILISFVLGLVISITENTTLQPGSYMGSLAVGSIIAPFSAVLYAILGNGISTNQLVKMVAGVISPGRPLANLYFYAWSHEIISQSINFSGDLKLGQYLKIPPRTMFVTQVIGTIYGAAVSYAVMTSIVSQKLEVLLDQNGSSAWSGAYFQSLNASAVTWSLAKYMYGSKTPYFVIPMAVLIGMAAVVVHWIIHRRFPTVAGYSTSDLVLPTVFLYSAWLTSGQNCIMLSTILVGVVSQVVVRTRFPRLFRDYNYLVGAGLDGGALIAMFVLSFAVLGAAGRPKPFPTWFGNADGYADHCPKPHS</sequence>
<dbReference type="OrthoDB" id="9986677at2759"/>
<dbReference type="NCBIfam" id="TIGR00728">
    <property type="entry name" value="OPT_sfam"/>
    <property type="match status" value="1"/>
</dbReference>
<feature type="transmembrane region" description="Helical" evidence="10">
    <location>
        <begin position="713"/>
        <end position="741"/>
    </location>
</feature>
<evidence type="ECO:0000256" key="8">
    <source>
        <dbReference type="ARBA" id="ARBA00023136"/>
    </source>
</evidence>
<evidence type="ECO:0000256" key="9">
    <source>
        <dbReference type="SAM" id="MobiDB-lite"/>
    </source>
</evidence>
<feature type="transmembrane region" description="Helical" evidence="10">
    <location>
        <begin position="648"/>
        <end position="667"/>
    </location>
</feature>
<feature type="transmembrane region" description="Helical" evidence="10">
    <location>
        <begin position="115"/>
        <end position="135"/>
    </location>
</feature>
<accession>A0A5C3FAK6</accession>
<reference evidence="11 12" key="1">
    <citation type="submission" date="2018-03" db="EMBL/GenBank/DDBJ databases">
        <authorList>
            <person name="Guldener U."/>
        </authorList>
    </citation>
    <scope>NUCLEOTIDE SEQUENCE [LARGE SCALE GENOMIC DNA]</scope>
    <source>
        <strain evidence="11 12">DAOM196992</strain>
    </source>
</reference>
<dbReference type="InterPro" id="IPR004648">
    <property type="entry name" value="Oligpept_transpt"/>
</dbReference>
<feature type="transmembrane region" description="Helical" evidence="10">
    <location>
        <begin position="753"/>
        <end position="780"/>
    </location>
</feature>
<dbReference type="GO" id="GO:0016020">
    <property type="term" value="C:membrane"/>
    <property type="evidence" value="ECO:0007669"/>
    <property type="project" value="UniProtKB-SubCell"/>
</dbReference>
<dbReference type="EMBL" id="OOIP01000027">
    <property type="protein sequence ID" value="SPO41432.1"/>
    <property type="molecule type" value="Genomic_DNA"/>
</dbReference>
<feature type="transmembrane region" description="Helical" evidence="10">
    <location>
        <begin position="607"/>
        <end position="628"/>
    </location>
</feature>
<keyword evidence="4 10" id="KW-0812">Transmembrane</keyword>